<sequence>MGFVCEERDAKAERSHGHSPLPRIACFADYLALTRKPACVLQRRTCVGVIGSIMPAKKSIKILLAIKRPLIRLGLVRLVSESLPRAKVISVDNGSEAMRSIVSMNPDVVVAEPEIVVEEGFELPNESPDYRLLLISPRQHVGVEYIPGLELACAHLCDGASEAVLIDAIQRVSDCSYPSSEDCQASDCPLRKTLLPMATGLSRRQEQVFILISEGLQPKDIAERLKISVKTVESYRDQIKQKLELPDARSVFEFGVLWRRGYGGLPEPDEGSANESQLSAKTEAGKGRSKK</sequence>
<dbReference type="GO" id="GO:0003677">
    <property type="term" value="F:DNA binding"/>
    <property type="evidence" value="ECO:0007669"/>
    <property type="project" value="UniProtKB-KW"/>
</dbReference>
<dbReference type="PROSITE" id="PS50043">
    <property type="entry name" value="HTH_LUXR_2"/>
    <property type="match status" value="1"/>
</dbReference>
<dbReference type="Proteomes" id="UP000613768">
    <property type="component" value="Unassembled WGS sequence"/>
</dbReference>
<dbReference type="RefSeq" id="WP_225444562.1">
    <property type="nucleotide sequence ID" value="NZ_JACYTR010000020.1"/>
</dbReference>
<gene>
    <name evidence="4" type="ORF">IFO71_11130</name>
</gene>
<organism evidence="4 5">
    <name type="scientific">Pseudomarimonas arenosa</name>
    <dbReference type="NCBI Taxonomy" id="2774145"/>
    <lineage>
        <taxon>Bacteria</taxon>
        <taxon>Pseudomonadati</taxon>
        <taxon>Pseudomonadota</taxon>
        <taxon>Gammaproteobacteria</taxon>
        <taxon>Lysobacterales</taxon>
        <taxon>Lysobacteraceae</taxon>
        <taxon>Pseudomarimonas</taxon>
    </lineage>
</organism>
<dbReference type="PANTHER" id="PTHR43214:SF43">
    <property type="entry name" value="TWO-COMPONENT RESPONSE REGULATOR"/>
    <property type="match status" value="1"/>
</dbReference>
<accession>A0AAW3ZJN1</accession>
<dbReference type="SUPFAM" id="SSF46894">
    <property type="entry name" value="C-terminal effector domain of the bipartite response regulators"/>
    <property type="match status" value="1"/>
</dbReference>
<comment type="caution">
    <text evidence="4">The sequence shown here is derived from an EMBL/GenBank/DDBJ whole genome shotgun (WGS) entry which is preliminary data.</text>
</comment>
<feature type="region of interest" description="Disordered" evidence="2">
    <location>
        <begin position="265"/>
        <end position="291"/>
    </location>
</feature>
<dbReference type="AlphaFoldDB" id="A0AAW3ZJN1"/>
<evidence type="ECO:0000256" key="1">
    <source>
        <dbReference type="ARBA" id="ARBA00023125"/>
    </source>
</evidence>
<dbReference type="InterPro" id="IPR039420">
    <property type="entry name" value="WalR-like"/>
</dbReference>
<keyword evidence="1" id="KW-0238">DNA-binding</keyword>
<dbReference type="Gene3D" id="3.40.50.2300">
    <property type="match status" value="1"/>
</dbReference>
<keyword evidence="5" id="KW-1185">Reference proteome</keyword>
<protein>
    <submittedName>
        <fullName evidence="4">Response regulator transcription factor</fullName>
    </submittedName>
</protein>
<dbReference type="EMBL" id="JACYTR010000020">
    <property type="protein sequence ID" value="MBD8526290.1"/>
    <property type="molecule type" value="Genomic_DNA"/>
</dbReference>
<name>A0AAW3ZJN1_9GAMM</name>
<dbReference type="PANTHER" id="PTHR43214">
    <property type="entry name" value="TWO-COMPONENT RESPONSE REGULATOR"/>
    <property type="match status" value="1"/>
</dbReference>
<dbReference type="GO" id="GO:0006355">
    <property type="term" value="P:regulation of DNA-templated transcription"/>
    <property type="evidence" value="ECO:0007669"/>
    <property type="project" value="InterPro"/>
</dbReference>
<evidence type="ECO:0000313" key="4">
    <source>
        <dbReference type="EMBL" id="MBD8526290.1"/>
    </source>
</evidence>
<proteinExistence type="predicted"/>
<evidence type="ECO:0000313" key="5">
    <source>
        <dbReference type="Proteomes" id="UP000613768"/>
    </source>
</evidence>
<dbReference type="CDD" id="cd06170">
    <property type="entry name" value="LuxR_C_like"/>
    <property type="match status" value="1"/>
</dbReference>
<evidence type="ECO:0000259" key="3">
    <source>
        <dbReference type="PROSITE" id="PS50043"/>
    </source>
</evidence>
<dbReference type="InterPro" id="IPR016032">
    <property type="entry name" value="Sig_transdc_resp-reg_C-effctor"/>
</dbReference>
<dbReference type="InterPro" id="IPR000792">
    <property type="entry name" value="Tscrpt_reg_LuxR_C"/>
</dbReference>
<dbReference type="SMART" id="SM00421">
    <property type="entry name" value="HTH_LUXR"/>
    <property type="match status" value="1"/>
</dbReference>
<reference evidence="4 5" key="1">
    <citation type="submission" date="2020-09" db="EMBL/GenBank/DDBJ databases">
        <title>Pseudoxanthomonas sp. CAU 1598 isolated from sand of Yaerae Beach.</title>
        <authorList>
            <person name="Kim W."/>
        </authorList>
    </citation>
    <scope>NUCLEOTIDE SEQUENCE [LARGE SCALE GENOMIC DNA]</scope>
    <source>
        <strain evidence="4 5">CAU 1598</strain>
    </source>
</reference>
<evidence type="ECO:0000256" key="2">
    <source>
        <dbReference type="SAM" id="MobiDB-lite"/>
    </source>
</evidence>
<dbReference type="Pfam" id="PF00196">
    <property type="entry name" value="GerE"/>
    <property type="match status" value="1"/>
</dbReference>
<feature type="domain" description="HTH luxR-type" evidence="3">
    <location>
        <begin position="191"/>
        <end position="262"/>
    </location>
</feature>
<dbReference type="PRINTS" id="PR00038">
    <property type="entry name" value="HTHLUXR"/>
</dbReference>